<protein>
    <submittedName>
        <fullName evidence="2">Uncharacterized protein</fullName>
    </submittedName>
</protein>
<name>A0AAV2R4C0_MEGNR</name>
<organism evidence="2 3">
    <name type="scientific">Meganyctiphanes norvegica</name>
    <name type="common">Northern krill</name>
    <name type="synonym">Thysanopoda norvegica</name>
    <dbReference type="NCBI Taxonomy" id="48144"/>
    <lineage>
        <taxon>Eukaryota</taxon>
        <taxon>Metazoa</taxon>
        <taxon>Ecdysozoa</taxon>
        <taxon>Arthropoda</taxon>
        <taxon>Crustacea</taxon>
        <taxon>Multicrustacea</taxon>
        <taxon>Malacostraca</taxon>
        <taxon>Eumalacostraca</taxon>
        <taxon>Eucarida</taxon>
        <taxon>Euphausiacea</taxon>
        <taxon>Euphausiidae</taxon>
        <taxon>Meganyctiphanes</taxon>
    </lineage>
</organism>
<feature type="chain" id="PRO_5043696562" evidence="1">
    <location>
        <begin position="18"/>
        <end position="182"/>
    </location>
</feature>
<dbReference type="EMBL" id="CAXKWB010015673">
    <property type="protein sequence ID" value="CAL4114178.1"/>
    <property type="molecule type" value="Genomic_DNA"/>
</dbReference>
<evidence type="ECO:0000313" key="3">
    <source>
        <dbReference type="Proteomes" id="UP001497623"/>
    </source>
</evidence>
<dbReference type="AlphaFoldDB" id="A0AAV2R4C0"/>
<keyword evidence="1" id="KW-0732">Signal</keyword>
<sequence length="182" mass="19854">MFTQQLISLALLGVASAGWSIAPTTTIWDYATVTVPGPVITNTHTLDMGSTSNVVVTNLKTDTVTFVSTSTIFETTRLPIKTFTPEFLTETTLSVSITTLNENTQSKVTCTLTATEFATTVMGMDIPVTLTHVKTVTKFVEEPIFRTKTIYQIETAVSSRSSQIVVTSYTQEPRIIIPEAGY</sequence>
<gene>
    <name evidence="2" type="ORF">MNOR_LOCUS20352</name>
</gene>
<proteinExistence type="predicted"/>
<feature type="signal peptide" evidence="1">
    <location>
        <begin position="1"/>
        <end position="17"/>
    </location>
</feature>
<keyword evidence="3" id="KW-1185">Reference proteome</keyword>
<reference evidence="2 3" key="1">
    <citation type="submission" date="2024-05" db="EMBL/GenBank/DDBJ databases">
        <authorList>
            <person name="Wallberg A."/>
        </authorList>
    </citation>
    <scope>NUCLEOTIDE SEQUENCE [LARGE SCALE GENOMIC DNA]</scope>
</reference>
<evidence type="ECO:0000313" key="2">
    <source>
        <dbReference type="EMBL" id="CAL4114178.1"/>
    </source>
</evidence>
<accession>A0AAV2R4C0</accession>
<evidence type="ECO:0000256" key="1">
    <source>
        <dbReference type="SAM" id="SignalP"/>
    </source>
</evidence>
<comment type="caution">
    <text evidence="2">The sequence shown here is derived from an EMBL/GenBank/DDBJ whole genome shotgun (WGS) entry which is preliminary data.</text>
</comment>
<dbReference type="Proteomes" id="UP001497623">
    <property type="component" value="Unassembled WGS sequence"/>
</dbReference>